<reference evidence="1 2" key="1">
    <citation type="submission" date="2013-01" db="EMBL/GenBank/DDBJ databases">
        <authorList>
            <person name="Harkins D.M."/>
            <person name="Durkin A.S."/>
            <person name="Brinkac L.M."/>
            <person name="Haft D.H."/>
            <person name="Selengut J.D."/>
            <person name="Sanka R."/>
            <person name="DePew J."/>
            <person name="Purushe J."/>
            <person name="Tulsiani S.M."/>
            <person name="Graham G.C."/>
            <person name="Burns M.-A."/>
            <person name="Dohnt M.F."/>
            <person name="Smythe L.D."/>
            <person name="McKay D.B."/>
            <person name="Craig S.B."/>
            <person name="Vinetz J.M."/>
            <person name="Sutton G.G."/>
            <person name="Nierman W.C."/>
            <person name="Fouts D.E."/>
        </authorList>
    </citation>
    <scope>NUCLEOTIDE SEQUENCE [LARGE SCALE GENOMIC DNA]</scope>
    <source>
        <strain evidence="1 2">LT2116</strain>
    </source>
</reference>
<comment type="caution">
    <text evidence="1">The sequence shown here is derived from an EMBL/GenBank/DDBJ whole genome shotgun (WGS) entry which is preliminary data.</text>
</comment>
<accession>M3GWH7</accession>
<sequence length="37" mass="4271">MPKNKAWNVFLDGLNGFTEDFLESGREQLPDSERESI</sequence>
<dbReference type="EMBL" id="AHOR02000044">
    <property type="protein sequence ID" value="EMF80870.1"/>
    <property type="molecule type" value="Genomic_DNA"/>
</dbReference>
<proteinExistence type="predicted"/>
<gene>
    <name evidence="1" type="ORF">LEP1GSC188_3155</name>
</gene>
<evidence type="ECO:0000313" key="2">
    <source>
        <dbReference type="Proteomes" id="UP000011770"/>
    </source>
</evidence>
<evidence type="ECO:0000313" key="1">
    <source>
        <dbReference type="EMBL" id="EMF80870.1"/>
    </source>
</evidence>
<protein>
    <submittedName>
        <fullName evidence="1">Toxin-antitoxin system, antitoxin component, AbrB family</fullName>
    </submittedName>
</protein>
<name>M3GWH7_9LEPT</name>
<organism evidence="1 2">
    <name type="scientific">Leptospira weilii serovar Topaz str. LT2116</name>
    <dbReference type="NCBI Taxonomy" id="1088540"/>
    <lineage>
        <taxon>Bacteria</taxon>
        <taxon>Pseudomonadati</taxon>
        <taxon>Spirochaetota</taxon>
        <taxon>Spirochaetia</taxon>
        <taxon>Leptospirales</taxon>
        <taxon>Leptospiraceae</taxon>
        <taxon>Leptospira</taxon>
    </lineage>
</organism>
<dbReference type="Proteomes" id="UP000011770">
    <property type="component" value="Unassembled WGS sequence"/>
</dbReference>
<dbReference type="AlphaFoldDB" id="M3GWH7"/>